<dbReference type="Pfam" id="PF00722">
    <property type="entry name" value="Glyco_hydro_16"/>
    <property type="match status" value="1"/>
</dbReference>
<feature type="region of interest" description="Disordered" evidence="1">
    <location>
        <begin position="63"/>
        <end position="136"/>
    </location>
</feature>
<accession>A0A152A5U2</accession>
<feature type="compositionally biased region" description="Low complexity" evidence="1">
    <location>
        <begin position="82"/>
        <end position="136"/>
    </location>
</feature>
<evidence type="ECO:0000256" key="2">
    <source>
        <dbReference type="SAM" id="Phobius"/>
    </source>
</evidence>
<gene>
    <name evidence="5" type="ORF">DLAC_01594</name>
</gene>
<feature type="domain" description="GH16" evidence="4">
    <location>
        <begin position="166"/>
        <end position="304"/>
    </location>
</feature>
<dbReference type="SUPFAM" id="SSF49899">
    <property type="entry name" value="Concanavalin A-like lectins/glucanases"/>
    <property type="match status" value="1"/>
</dbReference>
<keyword evidence="6" id="KW-1185">Reference proteome</keyword>
<protein>
    <recommendedName>
        <fullName evidence="4">GH16 domain-containing protein</fullName>
    </recommendedName>
</protein>
<evidence type="ECO:0000256" key="3">
    <source>
        <dbReference type="SAM" id="SignalP"/>
    </source>
</evidence>
<keyword evidence="3" id="KW-0732">Signal</keyword>
<keyword evidence="2" id="KW-0812">Transmembrane</keyword>
<sequence length="730" mass="82488">MKRIYSMVFLLLLLGIINGELQNGPLESIGESLKPFIPETLKPIANDISEEVGDTLPKIIPETLKPYLTNKPKPTMKPTPTPHSSSTNKPTSTPKPPQQQQQQQDSVESSSNSEILKENTSIPKSTISPTSSSNTKCYRSYRQEMKNDTETMVFKSLDDTYGYRKCMLSEDLVKFGEDTLSLSIDHTGCPGNCNSLDYSCSQIQSTMESSYGTYSCLIKHSNLSAVVTSCFVKNQHSEIFFRIFGSKVQYGYDKITKTHGLPNNYEFNNYTIILTNHSIEYIVNSQKVDEVTMNSVPKPPYHFNSAIFNDETARVDPNKLPVQSEVKAMSYQTSTHCKEGQGPLFDWDPKSPLWYFMSNCTYTRIQWIYNDTLSTDWTDKSLSMRQMDAEELVKNGLTSIRFDLAGDTTIFFQSTVGWSVKQHKYLTFWFNAGDTPHCDMLISVTGLVNGNNNTVVGSFSLNDYIGGGVRMNRWYKVILPLHKMKLLVKDVEYLTGFVFKNIYSTYLGQVYIDDIYLSNGTNCVDETQSIMYYQKGKLVNGANSNYSIGSVDIQSTGERIQVADKQFKTIEWRVSEANKLVISFENGTINTNQHEAIRVSVLFQPSREPSYYPEDALSPYEPKSLLAVQIDQQPYLAIGLSEYVGGKFPNGTWLDLTIPFSDLSCGDGQEINAIQFYSEIQQYTGVFYFGRIEAVKYADPPKETSFSIPFINSINFNLILLLCIILLLIS</sequence>
<dbReference type="InterPro" id="IPR013320">
    <property type="entry name" value="ConA-like_dom_sf"/>
</dbReference>
<keyword evidence="2" id="KW-0472">Membrane</keyword>
<dbReference type="OMA" id="TSTHCKE"/>
<dbReference type="EMBL" id="LODT01000006">
    <property type="protein sequence ID" value="KYR01593.1"/>
    <property type="molecule type" value="Genomic_DNA"/>
</dbReference>
<dbReference type="OrthoDB" id="20596at2759"/>
<name>A0A152A5U2_TIELA</name>
<reference evidence="5 6" key="1">
    <citation type="submission" date="2015-12" db="EMBL/GenBank/DDBJ databases">
        <title>Dictyostelia acquired genes for synthesis and detection of signals that induce cell-type specialization by lateral gene transfer from prokaryotes.</title>
        <authorList>
            <person name="Gloeckner G."/>
            <person name="Schaap P."/>
        </authorList>
    </citation>
    <scope>NUCLEOTIDE SEQUENCE [LARGE SCALE GENOMIC DNA]</scope>
    <source>
        <strain evidence="5 6">TK</strain>
    </source>
</reference>
<evidence type="ECO:0000259" key="4">
    <source>
        <dbReference type="Pfam" id="PF00722"/>
    </source>
</evidence>
<dbReference type="InParanoid" id="A0A152A5U2"/>
<comment type="caution">
    <text evidence="5">The sequence shown here is derived from an EMBL/GenBank/DDBJ whole genome shotgun (WGS) entry which is preliminary data.</text>
</comment>
<evidence type="ECO:0000313" key="6">
    <source>
        <dbReference type="Proteomes" id="UP000076078"/>
    </source>
</evidence>
<dbReference type="AlphaFoldDB" id="A0A152A5U2"/>
<feature type="chain" id="PRO_5007593659" description="GH16 domain-containing protein" evidence="3">
    <location>
        <begin position="20"/>
        <end position="730"/>
    </location>
</feature>
<dbReference type="Proteomes" id="UP000076078">
    <property type="component" value="Unassembled WGS sequence"/>
</dbReference>
<feature type="signal peptide" evidence="3">
    <location>
        <begin position="1"/>
        <end position="19"/>
    </location>
</feature>
<proteinExistence type="predicted"/>
<dbReference type="STRING" id="361077.A0A152A5U2"/>
<dbReference type="GO" id="GO:0004553">
    <property type="term" value="F:hydrolase activity, hydrolyzing O-glycosyl compounds"/>
    <property type="evidence" value="ECO:0007669"/>
    <property type="project" value="InterPro"/>
</dbReference>
<organism evidence="5 6">
    <name type="scientific">Tieghemostelium lacteum</name>
    <name type="common">Slime mold</name>
    <name type="synonym">Dictyostelium lacteum</name>
    <dbReference type="NCBI Taxonomy" id="361077"/>
    <lineage>
        <taxon>Eukaryota</taxon>
        <taxon>Amoebozoa</taxon>
        <taxon>Evosea</taxon>
        <taxon>Eumycetozoa</taxon>
        <taxon>Dictyostelia</taxon>
        <taxon>Dictyosteliales</taxon>
        <taxon>Raperosteliaceae</taxon>
        <taxon>Tieghemostelium</taxon>
    </lineage>
</organism>
<dbReference type="InterPro" id="IPR000757">
    <property type="entry name" value="Beta-glucanase-like"/>
</dbReference>
<evidence type="ECO:0000313" key="5">
    <source>
        <dbReference type="EMBL" id="KYR01593.1"/>
    </source>
</evidence>
<dbReference type="FunCoup" id="A0A152A5U2">
    <property type="interactions" value="738"/>
</dbReference>
<dbReference type="GO" id="GO:0005975">
    <property type="term" value="P:carbohydrate metabolic process"/>
    <property type="evidence" value="ECO:0007669"/>
    <property type="project" value="InterPro"/>
</dbReference>
<evidence type="ECO:0000256" key="1">
    <source>
        <dbReference type="SAM" id="MobiDB-lite"/>
    </source>
</evidence>
<keyword evidence="2" id="KW-1133">Transmembrane helix</keyword>
<dbReference type="Gene3D" id="2.60.120.200">
    <property type="match status" value="1"/>
</dbReference>
<feature type="transmembrane region" description="Helical" evidence="2">
    <location>
        <begin position="710"/>
        <end position="729"/>
    </location>
</feature>